<name>A0A4Y7JL55_PAPSO</name>
<dbReference type="AlphaFoldDB" id="A0A4Y7JL55"/>
<dbReference type="OMA" id="PREYCAR"/>
<dbReference type="EMBL" id="CM010719">
    <property type="protein sequence ID" value="RZC60405.1"/>
    <property type="molecule type" value="Genomic_DNA"/>
</dbReference>
<feature type="transmembrane region" description="Helical" evidence="6">
    <location>
        <begin position="6"/>
        <end position="23"/>
    </location>
</feature>
<evidence type="ECO:0000256" key="6">
    <source>
        <dbReference type="SAM" id="Phobius"/>
    </source>
</evidence>
<dbReference type="Proteomes" id="UP000316621">
    <property type="component" value="Chromosome 5"/>
</dbReference>
<evidence type="ECO:0000313" key="8">
    <source>
        <dbReference type="Proteomes" id="UP000316621"/>
    </source>
</evidence>
<feature type="transmembrane region" description="Helical" evidence="6">
    <location>
        <begin position="246"/>
        <end position="270"/>
    </location>
</feature>
<dbReference type="Pfam" id="PF04819">
    <property type="entry name" value="DUF716"/>
    <property type="match status" value="1"/>
</dbReference>
<reference evidence="7 8" key="1">
    <citation type="journal article" date="2018" name="Science">
        <title>The opium poppy genome and morphinan production.</title>
        <authorList>
            <person name="Guo L."/>
            <person name="Winzer T."/>
            <person name="Yang X."/>
            <person name="Li Y."/>
            <person name="Ning Z."/>
            <person name="He Z."/>
            <person name="Teodor R."/>
            <person name="Lu Y."/>
            <person name="Bowser T.A."/>
            <person name="Graham I.A."/>
            <person name="Ye K."/>
        </authorList>
    </citation>
    <scope>NUCLEOTIDE SEQUENCE [LARGE SCALE GENOMIC DNA]</scope>
    <source>
        <strain evidence="8">cv. HN1</strain>
        <tissue evidence="7">Leaves</tissue>
    </source>
</reference>
<evidence type="ECO:0000256" key="4">
    <source>
        <dbReference type="ARBA" id="ARBA00022989"/>
    </source>
</evidence>
<evidence type="ECO:0000256" key="3">
    <source>
        <dbReference type="ARBA" id="ARBA00022692"/>
    </source>
</evidence>
<organism evidence="7 8">
    <name type="scientific">Papaver somniferum</name>
    <name type="common">Opium poppy</name>
    <dbReference type="NCBI Taxonomy" id="3469"/>
    <lineage>
        <taxon>Eukaryota</taxon>
        <taxon>Viridiplantae</taxon>
        <taxon>Streptophyta</taxon>
        <taxon>Embryophyta</taxon>
        <taxon>Tracheophyta</taxon>
        <taxon>Spermatophyta</taxon>
        <taxon>Magnoliopsida</taxon>
        <taxon>Ranunculales</taxon>
        <taxon>Papaveraceae</taxon>
        <taxon>Papaveroideae</taxon>
        <taxon>Papaver</taxon>
    </lineage>
</organism>
<comment type="similarity">
    <text evidence="2">Belongs to the TMEM45 family.</text>
</comment>
<feature type="transmembrane region" description="Helical" evidence="6">
    <location>
        <begin position="129"/>
        <end position="151"/>
    </location>
</feature>
<keyword evidence="3 6" id="KW-0812">Transmembrane</keyword>
<feature type="transmembrane region" description="Helical" evidence="6">
    <location>
        <begin position="97"/>
        <end position="117"/>
    </location>
</feature>
<dbReference type="PANTHER" id="PTHR47830:SF1">
    <property type="entry name" value="OS11G0534100 PROTEIN"/>
    <property type="match status" value="1"/>
</dbReference>
<evidence type="ECO:0000256" key="1">
    <source>
        <dbReference type="ARBA" id="ARBA00004141"/>
    </source>
</evidence>
<evidence type="ECO:0000256" key="5">
    <source>
        <dbReference type="ARBA" id="ARBA00023136"/>
    </source>
</evidence>
<dbReference type="InterPro" id="IPR006904">
    <property type="entry name" value="DUF716"/>
</dbReference>
<protein>
    <submittedName>
        <fullName evidence="7">Uncharacterized protein</fullName>
    </submittedName>
</protein>
<evidence type="ECO:0000256" key="2">
    <source>
        <dbReference type="ARBA" id="ARBA00006948"/>
    </source>
</evidence>
<evidence type="ECO:0000313" key="7">
    <source>
        <dbReference type="EMBL" id="RZC60405.1"/>
    </source>
</evidence>
<proteinExistence type="inferred from homology"/>
<feature type="transmembrane region" description="Helical" evidence="6">
    <location>
        <begin position="163"/>
        <end position="180"/>
    </location>
</feature>
<gene>
    <name evidence="7" type="ORF">C5167_022182</name>
</gene>
<keyword evidence="5 6" id="KW-0472">Membrane</keyword>
<dbReference type="GO" id="GO:0016020">
    <property type="term" value="C:membrane"/>
    <property type="evidence" value="ECO:0007669"/>
    <property type="project" value="UniProtKB-SubCell"/>
</dbReference>
<sequence length="350" mass="38136">MAALISHIFSSSSLISLGLYHLICSTRNNLKSSPRDYIIKPYHPFPSSSPSASSNLKYLQLYLLIVSLLISCIHQTVNSLSPDPLLKGSTPVHRFTSLQNSAVLFLFLILIVSILISESTSLLPFPNDLFFAFAAGVFFLQYSVSSSSASVQVSDLQAKCDAVSARISGFMSLVCVGICVNPRLFVADVALGFGFCLQGLWALQTGLTLYVEGFIPEGCHRLLDVVSGVEGSTKCDLEESRLRAVAILDLVFVIHVLFVIVIVMVIYAVVAKTIGIRRFGSYEALPNLQSLDSNLNVQMKSISGVEHGNIGGQVLWLGNKFSCSLFQVTTDIVANSRRMIVRSSPEAWDE</sequence>
<dbReference type="Gramene" id="RZC60405">
    <property type="protein sequence ID" value="RZC60405"/>
    <property type="gene ID" value="C5167_022182"/>
</dbReference>
<accession>A0A4Y7JL55</accession>
<comment type="subcellular location">
    <subcellularLocation>
        <location evidence="1">Membrane</location>
        <topology evidence="1">Multi-pass membrane protein</topology>
    </subcellularLocation>
</comment>
<dbReference type="PANTHER" id="PTHR47830">
    <property type="entry name" value="OS11G0534100 PROTEIN"/>
    <property type="match status" value="1"/>
</dbReference>
<keyword evidence="4 6" id="KW-1133">Transmembrane helix</keyword>
<keyword evidence="8" id="KW-1185">Reference proteome</keyword>